<evidence type="ECO:0008006" key="3">
    <source>
        <dbReference type="Google" id="ProtNLM"/>
    </source>
</evidence>
<evidence type="ECO:0000313" key="2">
    <source>
        <dbReference type="Proteomes" id="UP001549119"/>
    </source>
</evidence>
<accession>A0ABV2NPZ2</accession>
<comment type="caution">
    <text evidence="1">The sequence shown here is derived from an EMBL/GenBank/DDBJ whole genome shotgun (WGS) entry which is preliminary data.</text>
</comment>
<organism evidence="1 2">
    <name type="scientific">Methylobacterium radiotolerans</name>
    <dbReference type="NCBI Taxonomy" id="31998"/>
    <lineage>
        <taxon>Bacteria</taxon>
        <taxon>Pseudomonadati</taxon>
        <taxon>Pseudomonadota</taxon>
        <taxon>Alphaproteobacteria</taxon>
        <taxon>Hyphomicrobiales</taxon>
        <taxon>Methylobacteriaceae</taxon>
        <taxon>Methylobacterium</taxon>
    </lineage>
</organism>
<sequence length="58" mass="6124">MGGPAAGAVDDCLRLGLAFHAWPFRDPPGAMPPAIVARLMARTLALMPRPAPREDEDG</sequence>
<dbReference type="Proteomes" id="UP001549119">
    <property type="component" value="Unassembled WGS sequence"/>
</dbReference>
<gene>
    <name evidence="1" type="ORF">ABIC20_005879</name>
</gene>
<evidence type="ECO:0000313" key="1">
    <source>
        <dbReference type="EMBL" id="MET3868570.1"/>
    </source>
</evidence>
<proteinExistence type="predicted"/>
<dbReference type="EMBL" id="JBEPNW010000002">
    <property type="protein sequence ID" value="MET3868570.1"/>
    <property type="molecule type" value="Genomic_DNA"/>
</dbReference>
<keyword evidence="2" id="KW-1185">Reference proteome</keyword>
<reference evidence="1 2" key="1">
    <citation type="submission" date="2024-06" db="EMBL/GenBank/DDBJ databases">
        <title>Genomics of switchgrass bacterial isolates.</title>
        <authorList>
            <person name="Shade A."/>
        </authorList>
    </citation>
    <scope>NUCLEOTIDE SEQUENCE [LARGE SCALE GENOMIC DNA]</scope>
    <source>
        <strain evidence="1 2">PvP084</strain>
    </source>
</reference>
<protein>
    <recommendedName>
        <fullName evidence="3">TetR family transcriptional regulator</fullName>
    </recommendedName>
</protein>
<name>A0ABV2NPZ2_9HYPH</name>